<accession>A0ABT3L2C0</accession>
<dbReference type="EC" id="3.1.12.1" evidence="3 13"/>
<evidence type="ECO:0000256" key="7">
    <source>
        <dbReference type="ARBA" id="ARBA00022801"/>
    </source>
</evidence>
<evidence type="ECO:0000256" key="2">
    <source>
        <dbReference type="ARBA" id="ARBA00009189"/>
    </source>
</evidence>
<evidence type="ECO:0000256" key="8">
    <source>
        <dbReference type="ARBA" id="ARBA00022839"/>
    </source>
</evidence>
<name>A0ABT3L2C0_9CYAN</name>
<keyword evidence="9 13" id="KW-0408">Iron</keyword>
<evidence type="ECO:0000256" key="6">
    <source>
        <dbReference type="ARBA" id="ARBA00022723"/>
    </source>
</evidence>
<organism evidence="15 16">
    <name type="scientific">Spirulina subsalsa FACHB-351</name>
    <dbReference type="NCBI Taxonomy" id="234711"/>
    <lineage>
        <taxon>Bacteria</taxon>
        <taxon>Bacillati</taxon>
        <taxon>Cyanobacteriota</taxon>
        <taxon>Cyanophyceae</taxon>
        <taxon>Spirulinales</taxon>
        <taxon>Spirulinaceae</taxon>
        <taxon>Spirulina</taxon>
    </lineage>
</organism>
<keyword evidence="7 13" id="KW-0378">Hydrolase</keyword>
<keyword evidence="8 13" id="KW-0269">Exonuclease</keyword>
<comment type="cofactor">
    <cofactor evidence="1">
        <name>[4Fe-4S] cluster</name>
        <dbReference type="ChEBI" id="CHEBI:49883"/>
    </cofactor>
</comment>
<dbReference type="Pfam" id="PF01930">
    <property type="entry name" value="Cas_Cas4"/>
    <property type="match status" value="1"/>
</dbReference>
<keyword evidence="5 13" id="KW-0540">Nuclease</keyword>
<reference evidence="15 16" key="1">
    <citation type="submission" date="2021-08" db="EMBL/GenBank/DDBJ databases">
        <title>Draft genome sequence of Spirulina subsalsa with high tolerance to salinity and hype-accumulation of phycocyanin.</title>
        <authorList>
            <person name="Pei H."/>
            <person name="Jiang L."/>
        </authorList>
    </citation>
    <scope>NUCLEOTIDE SEQUENCE [LARGE SCALE GENOMIC DNA]</scope>
    <source>
        <strain evidence="15 16">FACHB-351</strain>
    </source>
</reference>
<gene>
    <name evidence="15" type="primary">cas4</name>
    <name evidence="15" type="ORF">K4A83_04975</name>
</gene>
<evidence type="ECO:0000313" key="15">
    <source>
        <dbReference type="EMBL" id="MCW6035625.1"/>
    </source>
</evidence>
<evidence type="ECO:0000256" key="10">
    <source>
        <dbReference type="ARBA" id="ARBA00023014"/>
    </source>
</evidence>
<dbReference type="InterPro" id="IPR022765">
    <property type="entry name" value="Dna2/Cas4_DUF83"/>
</dbReference>
<keyword evidence="10 13" id="KW-0411">Iron-sulfur</keyword>
<dbReference type="InterPro" id="IPR051827">
    <property type="entry name" value="Cas4_exonuclease"/>
</dbReference>
<comment type="similarity">
    <text evidence="2 13">Belongs to the CRISPR-associated exonuclease Cas4 family.</text>
</comment>
<protein>
    <recommendedName>
        <fullName evidence="4 13">CRISPR-associated exonuclease Cas4</fullName>
        <ecNumber evidence="3 13">3.1.12.1</ecNumber>
    </recommendedName>
</protein>
<evidence type="ECO:0000313" key="16">
    <source>
        <dbReference type="Proteomes" id="UP001526426"/>
    </source>
</evidence>
<dbReference type="Gene3D" id="3.90.320.10">
    <property type="match status" value="1"/>
</dbReference>
<keyword evidence="12 13" id="KW-0464">Manganese</keyword>
<keyword evidence="16" id="KW-1185">Reference proteome</keyword>
<dbReference type="InterPro" id="IPR013343">
    <property type="entry name" value="CRISPR-assoc_prot_Cas4"/>
</dbReference>
<dbReference type="InterPro" id="IPR011604">
    <property type="entry name" value="PDDEXK-like_dom_sf"/>
</dbReference>
<feature type="domain" description="DUF83" evidence="14">
    <location>
        <begin position="12"/>
        <end position="184"/>
    </location>
</feature>
<dbReference type="PANTHER" id="PTHR36531">
    <property type="entry name" value="CRISPR-ASSOCIATED EXONUCLEASE CAS4"/>
    <property type="match status" value="1"/>
</dbReference>
<evidence type="ECO:0000259" key="14">
    <source>
        <dbReference type="Pfam" id="PF01930"/>
    </source>
</evidence>
<proteinExistence type="inferred from homology"/>
<comment type="cofactor">
    <cofactor evidence="13">
        <name>Mg(2+)</name>
        <dbReference type="ChEBI" id="CHEBI:18420"/>
    </cofactor>
    <cofactor evidence="13">
        <name>Mn(2+)</name>
        <dbReference type="ChEBI" id="CHEBI:29035"/>
    </cofactor>
    <text evidence="13">Mg(2+) or Mn(2+) required for ssDNA cleavage activity.</text>
</comment>
<evidence type="ECO:0000256" key="3">
    <source>
        <dbReference type="ARBA" id="ARBA00012768"/>
    </source>
</evidence>
<evidence type="ECO:0000256" key="12">
    <source>
        <dbReference type="ARBA" id="ARBA00023211"/>
    </source>
</evidence>
<dbReference type="EMBL" id="JAIHOM010000017">
    <property type="protein sequence ID" value="MCW6035625.1"/>
    <property type="molecule type" value="Genomic_DNA"/>
</dbReference>
<dbReference type="NCBIfam" id="TIGR00372">
    <property type="entry name" value="cas4"/>
    <property type="match status" value="1"/>
</dbReference>
<comment type="caution">
    <text evidence="15">The sequence shown here is derived from an EMBL/GenBank/DDBJ whole genome shotgun (WGS) entry which is preliminary data.</text>
</comment>
<evidence type="ECO:0000256" key="11">
    <source>
        <dbReference type="ARBA" id="ARBA00023118"/>
    </source>
</evidence>
<evidence type="ECO:0000256" key="9">
    <source>
        <dbReference type="ARBA" id="ARBA00023004"/>
    </source>
</evidence>
<evidence type="ECO:0000256" key="1">
    <source>
        <dbReference type="ARBA" id="ARBA00001966"/>
    </source>
</evidence>
<comment type="cofactor">
    <cofactor evidence="13">
        <name>iron-sulfur cluster</name>
        <dbReference type="ChEBI" id="CHEBI:30408"/>
    </cofactor>
</comment>
<dbReference type="RefSeq" id="WP_265263334.1">
    <property type="nucleotide sequence ID" value="NZ_JAIHOM010000017.1"/>
</dbReference>
<evidence type="ECO:0000256" key="13">
    <source>
        <dbReference type="RuleBase" id="RU365022"/>
    </source>
</evidence>
<dbReference type="PANTHER" id="PTHR36531:SF6">
    <property type="entry name" value="DNA REPLICATION ATP-DEPENDENT HELICASE_NUCLEASE DNA2"/>
    <property type="match status" value="1"/>
</dbReference>
<keyword evidence="6 13" id="KW-0479">Metal-binding</keyword>
<sequence length="198" mass="22909">MNLTDEYIPIAALNQYDYCPHRYWRMFEAGEFTDNEYTIEGTSLHDRVHQFGTTNQGEIWQIRSIWLKSEQYQVIGKADLIEAEGGKFYPIEYKRGKKGEWGNDALQVCAQALCLEEMTGQEIALGYLYYAQSHQRQGVEISRELREEAIAILQKIRQISQTGEIPKPNYSKRCKGCSLSQNCLPQATKKVNTYHEEP</sequence>
<keyword evidence="11 13" id="KW-0051">Antiviral defense</keyword>
<dbReference type="Proteomes" id="UP001526426">
    <property type="component" value="Unassembled WGS sequence"/>
</dbReference>
<evidence type="ECO:0000256" key="5">
    <source>
        <dbReference type="ARBA" id="ARBA00022722"/>
    </source>
</evidence>
<dbReference type="CDD" id="cd09637">
    <property type="entry name" value="Cas4_I-A_I-B_I-C_I-D_II-B"/>
    <property type="match status" value="1"/>
</dbReference>
<comment type="function">
    <text evidence="13">CRISPR (clustered regularly interspaced short palindromic repeat) is an adaptive immune system that provides protection against mobile genetic elements (viruses, transposable elements and conjugative plasmids). CRISPR clusters contain sequences complementary to antecedent mobile elements and target invading nucleic acids. CRISPR clusters are transcribed and processed into CRISPR RNA (crRNA).</text>
</comment>
<evidence type="ECO:0000256" key="4">
    <source>
        <dbReference type="ARBA" id="ARBA00020049"/>
    </source>
</evidence>